<feature type="region of interest" description="Disordered" evidence="1">
    <location>
        <begin position="204"/>
        <end position="238"/>
    </location>
</feature>
<name>A0A644U1J6_9ZZZZ</name>
<proteinExistence type="predicted"/>
<accession>A0A644U1J6</accession>
<reference evidence="2" key="1">
    <citation type="submission" date="2019-08" db="EMBL/GenBank/DDBJ databases">
        <authorList>
            <person name="Kucharzyk K."/>
            <person name="Murdoch R.W."/>
            <person name="Higgins S."/>
            <person name="Loffler F."/>
        </authorList>
    </citation>
    <scope>NUCLEOTIDE SEQUENCE</scope>
</reference>
<dbReference type="AlphaFoldDB" id="A0A644U1J6"/>
<evidence type="ECO:0000256" key="1">
    <source>
        <dbReference type="SAM" id="MobiDB-lite"/>
    </source>
</evidence>
<feature type="region of interest" description="Disordered" evidence="1">
    <location>
        <begin position="1"/>
        <end position="35"/>
    </location>
</feature>
<protein>
    <submittedName>
        <fullName evidence="2">Uncharacterized protein</fullName>
    </submittedName>
</protein>
<gene>
    <name evidence="2" type="ORF">SDC9_18906</name>
</gene>
<sequence>MSAESAAAQGVAKRERGLSAPSAHPRLTPEDIFSNWKQGPFRTPSVCLNLPRFQLPQISRGESAGRGAAPPCALPASAAPVERTHRVLLAWPAHPPFGAPIRPGSEVVAHAVVIGVAPVLRCGRGRVEAVKGPAVGEEDGDLRPLLAPQVIAPGPHRCRARKGECARLVIGEPRALRGEACTPLEPRRPRAGLFDLARDRPFPCKIAQPQPHSRPFALPEGAAQSRSPATLPQPRGPP</sequence>
<dbReference type="EMBL" id="VSSQ01000070">
    <property type="protein sequence ID" value="MPL73113.1"/>
    <property type="molecule type" value="Genomic_DNA"/>
</dbReference>
<comment type="caution">
    <text evidence="2">The sequence shown here is derived from an EMBL/GenBank/DDBJ whole genome shotgun (WGS) entry which is preliminary data.</text>
</comment>
<organism evidence="2">
    <name type="scientific">bioreactor metagenome</name>
    <dbReference type="NCBI Taxonomy" id="1076179"/>
    <lineage>
        <taxon>unclassified sequences</taxon>
        <taxon>metagenomes</taxon>
        <taxon>ecological metagenomes</taxon>
    </lineage>
</organism>
<evidence type="ECO:0000313" key="2">
    <source>
        <dbReference type="EMBL" id="MPL73113.1"/>
    </source>
</evidence>